<dbReference type="EMBL" id="QJKJ01003864">
    <property type="protein sequence ID" value="RDX96520.1"/>
    <property type="molecule type" value="Genomic_DNA"/>
</dbReference>
<feature type="domain" description="DUF4218" evidence="1">
    <location>
        <begin position="137"/>
        <end position="217"/>
    </location>
</feature>
<gene>
    <name evidence="2" type="ORF">CR513_20813</name>
</gene>
<accession>A0A371H131</accession>
<dbReference type="PANTHER" id="PTHR48258:SF4">
    <property type="entry name" value="DUF4216 DOMAIN-CONTAINING PROTEIN"/>
    <property type="match status" value="1"/>
</dbReference>
<feature type="non-terminal residue" evidence="2">
    <location>
        <position position="265"/>
    </location>
</feature>
<comment type="caution">
    <text evidence="2">The sequence shown here is derived from an EMBL/GenBank/DDBJ whole genome shotgun (WGS) entry which is preliminary data.</text>
</comment>
<dbReference type="InterPro" id="IPR025452">
    <property type="entry name" value="DUF4218"/>
</dbReference>
<dbReference type="Proteomes" id="UP000257109">
    <property type="component" value="Unassembled WGS sequence"/>
</dbReference>
<evidence type="ECO:0000313" key="3">
    <source>
        <dbReference type="Proteomes" id="UP000257109"/>
    </source>
</evidence>
<dbReference type="AlphaFoldDB" id="A0A371H131"/>
<sequence length="265" mass="31390">MHVEKNVFDNIFNTIMDKKGKTKDNENVREDMKMICKRRTLKLKAENDKYKKPKATYITVCEWIKQLKFSDGYVSNIARCINIDDGKIYGMKSHDYHVFMQRLIPLVFRYMLPKLVWGALTKLSIFFKEVCATELCASVMENLEKIFPPTFFDVMEHLVMHLPYEVKVAKPMQYKWIYPFERCMLYVKRKVQNKARVEGSICEAYILEEISNFASMHDMINKCLSIFKYPCRPIGNGSNRFLIDMELQIAETYVLVNYKEIEPFL</sequence>
<name>A0A371H131_MUCPR</name>
<dbReference type="PANTHER" id="PTHR48258">
    <property type="entry name" value="DUF4218 DOMAIN-CONTAINING PROTEIN-RELATED"/>
    <property type="match status" value="1"/>
</dbReference>
<evidence type="ECO:0000313" key="2">
    <source>
        <dbReference type="EMBL" id="RDX96520.1"/>
    </source>
</evidence>
<evidence type="ECO:0000259" key="1">
    <source>
        <dbReference type="Pfam" id="PF13960"/>
    </source>
</evidence>
<dbReference type="Pfam" id="PF13960">
    <property type="entry name" value="DUF4218"/>
    <property type="match status" value="1"/>
</dbReference>
<reference evidence="2" key="1">
    <citation type="submission" date="2018-05" db="EMBL/GenBank/DDBJ databases">
        <title>Draft genome of Mucuna pruriens seed.</title>
        <authorList>
            <person name="Nnadi N.E."/>
            <person name="Vos R."/>
            <person name="Hasami M.H."/>
            <person name="Devisetty U.K."/>
            <person name="Aguiy J.C."/>
        </authorList>
    </citation>
    <scope>NUCLEOTIDE SEQUENCE [LARGE SCALE GENOMIC DNA]</scope>
    <source>
        <strain evidence="2">JCA_2017</strain>
    </source>
</reference>
<proteinExistence type="predicted"/>
<organism evidence="2 3">
    <name type="scientific">Mucuna pruriens</name>
    <name type="common">Velvet bean</name>
    <name type="synonym">Dolichos pruriens</name>
    <dbReference type="NCBI Taxonomy" id="157652"/>
    <lineage>
        <taxon>Eukaryota</taxon>
        <taxon>Viridiplantae</taxon>
        <taxon>Streptophyta</taxon>
        <taxon>Embryophyta</taxon>
        <taxon>Tracheophyta</taxon>
        <taxon>Spermatophyta</taxon>
        <taxon>Magnoliopsida</taxon>
        <taxon>eudicotyledons</taxon>
        <taxon>Gunneridae</taxon>
        <taxon>Pentapetalae</taxon>
        <taxon>rosids</taxon>
        <taxon>fabids</taxon>
        <taxon>Fabales</taxon>
        <taxon>Fabaceae</taxon>
        <taxon>Papilionoideae</taxon>
        <taxon>50 kb inversion clade</taxon>
        <taxon>NPAAA clade</taxon>
        <taxon>indigoferoid/millettioid clade</taxon>
        <taxon>Phaseoleae</taxon>
        <taxon>Mucuna</taxon>
    </lineage>
</organism>
<keyword evidence="3" id="KW-1185">Reference proteome</keyword>
<protein>
    <recommendedName>
        <fullName evidence="1">DUF4218 domain-containing protein</fullName>
    </recommendedName>
</protein>
<dbReference type="OrthoDB" id="1100107at2759"/>